<dbReference type="InterPro" id="IPR009003">
    <property type="entry name" value="Peptidase_S1_PA"/>
</dbReference>
<accession>A0AAW1J0J2</accession>
<dbReference type="PROSITE" id="PS50240">
    <property type="entry name" value="TRYPSIN_DOM"/>
    <property type="match status" value="1"/>
</dbReference>
<feature type="region of interest" description="Disordered" evidence="6">
    <location>
        <begin position="765"/>
        <end position="789"/>
    </location>
</feature>
<dbReference type="Pfam" id="PF00089">
    <property type="entry name" value="Trypsin"/>
    <property type="match status" value="1"/>
</dbReference>
<dbReference type="PRINTS" id="PR00722">
    <property type="entry name" value="CHYMOTRYPSIN"/>
</dbReference>
<evidence type="ECO:0000256" key="3">
    <source>
        <dbReference type="ARBA" id="ARBA00023157"/>
    </source>
</evidence>
<dbReference type="PANTHER" id="PTHR24258:SF142">
    <property type="entry name" value="PEPTIDASE S1 DOMAIN-CONTAINING PROTEIN"/>
    <property type="match status" value="1"/>
</dbReference>
<organism evidence="9 10">
    <name type="scientific">Popillia japonica</name>
    <name type="common">Japanese beetle</name>
    <dbReference type="NCBI Taxonomy" id="7064"/>
    <lineage>
        <taxon>Eukaryota</taxon>
        <taxon>Metazoa</taxon>
        <taxon>Ecdysozoa</taxon>
        <taxon>Arthropoda</taxon>
        <taxon>Hexapoda</taxon>
        <taxon>Insecta</taxon>
        <taxon>Pterygota</taxon>
        <taxon>Neoptera</taxon>
        <taxon>Endopterygota</taxon>
        <taxon>Coleoptera</taxon>
        <taxon>Polyphaga</taxon>
        <taxon>Scarabaeiformia</taxon>
        <taxon>Scarabaeidae</taxon>
        <taxon>Rutelinae</taxon>
        <taxon>Popillia</taxon>
    </lineage>
</organism>
<comment type="subcellular location">
    <subcellularLocation>
        <location evidence="1">Secreted</location>
    </subcellularLocation>
</comment>
<feature type="region of interest" description="Disordered" evidence="6">
    <location>
        <begin position="173"/>
        <end position="213"/>
    </location>
</feature>
<evidence type="ECO:0000256" key="7">
    <source>
        <dbReference type="SAM" id="SignalP"/>
    </source>
</evidence>
<reference evidence="9 10" key="1">
    <citation type="journal article" date="2024" name="BMC Genomics">
        <title>De novo assembly and annotation of Popillia japonica's genome with initial clues to its potential as an invasive pest.</title>
        <authorList>
            <person name="Cucini C."/>
            <person name="Boschi S."/>
            <person name="Funari R."/>
            <person name="Cardaioli E."/>
            <person name="Iannotti N."/>
            <person name="Marturano G."/>
            <person name="Paoli F."/>
            <person name="Bruttini M."/>
            <person name="Carapelli A."/>
            <person name="Frati F."/>
            <person name="Nardi F."/>
        </authorList>
    </citation>
    <scope>NUCLEOTIDE SEQUENCE [LARGE SCALE GENOMIC DNA]</scope>
    <source>
        <strain evidence="9">DMR45628</strain>
    </source>
</reference>
<evidence type="ECO:0000256" key="2">
    <source>
        <dbReference type="ARBA" id="ARBA00022525"/>
    </source>
</evidence>
<evidence type="ECO:0000256" key="1">
    <source>
        <dbReference type="ARBA" id="ARBA00004613"/>
    </source>
</evidence>
<dbReference type="GO" id="GO:0005576">
    <property type="term" value="C:extracellular region"/>
    <property type="evidence" value="ECO:0007669"/>
    <property type="project" value="UniProtKB-SubCell"/>
</dbReference>
<keyword evidence="7" id="KW-0732">Signal</keyword>
<dbReference type="SUPFAM" id="SSF50494">
    <property type="entry name" value="Trypsin-like serine proteases"/>
    <property type="match status" value="1"/>
</dbReference>
<feature type="signal peptide" evidence="7">
    <location>
        <begin position="1"/>
        <end position="34"/>
    </location>
</feature>
<evidence type="ECO:0000259" key="8">
    <source>
        <dbReference type="PROSITE" id="PS50240"/>
    </source>
</evidence>
<dbReference type="Gene3D" id="2.40.10.10">
    <property type="entry name" value="Trypsin-like serine proteases"/>
    <property type="match status" value="1"/>
</dbReference>
<dbReference type="PROSITE" id="PS00134">
    <property type="entry name" value="TRYPSIN_HIS"/>
    <property type="match status" value="1"/>
</dbReference>
<evidence type="ECO:0000313" key="9">
    <source>
        <dbReference type="EMBL" id="KAK9696200.1"/>
    </source>
</evidence>
<sequence length="1102" mass="121998">MNPGAILTPHGTPSDMKRFLVLLICLLSTRQILTEDQEDSKNWSWNNHDEQLTEPFKLEDALTSETIEQPVVNATNIEDVVDAILDSSRQGRNLKEFDEVYTDPSLQEAIQNGDDNEARNLIRDKLCGLGLIQCEEYVQGKRPYIAPEDLVYAQPSNSWNLWASQTRPVPLIAGPPNRYGPPHKFGPPPPNRPYIPPRRGYGPPPAPKPYLDKNYISSSSSSSSFLGQSFDSNSQFLSSKPPSDFPYEIDAGLPPFASGGVQQHVHHHFHHGSNTNKVPVAGIVPLVSETVGASLVGNQNLDFKPSQLISSGVESFNSGSGFSLSSSNAGLSSLHTTPSLTIGGSSLSGNYGGQSIANYGGLGSFASTKPTLGNYGPQTFGSSGSSASSLYNTNTVGASVGYYGSSDFYKKELDVGSLSSNSLINGGDKYQGLGSSYRENYDCLCVPYDQCPSHEIIGRKDDLILHLDPRNLKSDIEAEEERVITDSNGNVTTVRVPKNASLNATTIEDSGSSALLELKETQQMTKNLLIILRLKGQLSGASKNIKPTFGISFGLPNQIGGGYPYPNPINTPNFADPGQGNGINLGLVSVNPLVALQVSKNDYGEKIFKPFVNLHFTPNNFLVHKVQNFLDFKKDLFHNSHQHYHHYKPHHIHKPPYHYGSPGPIFDKPPPYVEHLPSGHYHEEEHYHHKPQYHHSYDDNTFDFPGYDEGFYGRSLDNNTEGNLFKQYQSQYNSGLTSYGASGFDQPQQGYLKDSDGNLVDNFGERSGKNLRLSSNPIKFPNKRRRRDVDKDYKETKIEKRQSNYGGSFGRPQTCGPRHVCCRRPIRPNIPNLGGNQQCGTRNTQGINGRIKNPVYVDGDSEFGEYPWQVAILKKDPKESVYVCGGTVIDPLHIITAAHCVKTYTPYDLRVRLGEWDVNHDVEFYPYIERDISNVMVHPEFYAGTLYNDIAILRMDKPVDFHKHPHISPACLPSQYDDYTGARCWTTGWGKDAFGDYGKYQNILKEVDVPIVGHAQCQRQMQQTRLGYEFKLHPGFVCAGGEEGKDACKGDGGGPMVCERGGSWKLVGVVSWGIGCGQIGVPGVYVKVSHYLDWIKHVTQRF</sequence>
<evidence type="ECO:0000256" key="4">
    <source>
        <dbReference type="ARBA" id="ARBA00068096"/>
    </source>
</evidence>
<dbReference type="InterPro" id="IPR001254">
    <property type="entry name" value="Trypsin_dom"/>
</dbReference>
<dbReference type="InterPro" id="IPR018114">
    <property type="entry name" value="TRYPSIN_HIS"/>
</dbReference>
<dbReference type="SMART" id="SM00020">
    <property type="entry name" value="Tryp_SPc"/>
    <property type="match status" value="1"/>
</dbReference>
<dbReference type="FunFam" id="2.40.10.10:FF:000038">
    <property type="entry name" value="Serine protease"/>
    <property type="match status" value="1"/>
</dbReference>
<evidence type="ECO:0000256" key="6">
    <source>
        <dbReference type="SAM" id="MobiDB-lite"/>
    </source>
</evidence>
<name>A0AAW1J0J2_POPJA</name>
<keyword evidence="2" id="KW-0964">Secreted</keyword>
<feature type="compositionally biased region" description="Pro residues" evidence="6">
    <location>
        <begin position="184"/>
        <end position="208"/>
    </location>
</feature>
<keyword evidence="3" id="KW-1015">Disulfide bond</keyword>
<proteinExistence type="predicted"/>
<protein>
    <recommendedName>
        <fullName evidence="4">Phenoloxidase-activating factor 2</fullName>
    </recommendedName>
    <alternativeName>
        <fullName evidence="5">Prophenoloxidase-activating factor II</fullName>
    </alternativeName>
</protein>
<dbReference type="PANTHER" id="PTHR24258">
    <property type="entry name" value="SERINE PROTEASE-RELATED"/>
    <property type="match status" value="1"/>
</dbReference>
<dbReference type="InterPro" id="IPR043504">
    <property type="entry name" value="Peptidase_S1_PA_chymotrypsin"/>
</dbReference>
<dbReference type="InterPro" id="IPR001314">
    <property type="entry name" value="Peptidase_S1A"/>
</dbReference>
<dbReference type="GO" id="GO:0006508">
    <property type="term" value="P:proteolysis"/>
    <property type="evidence" value="ECO:0007669"/>
    <property type="project" value="InterPro"/>
</dbReference>
<dbReference type="Proteomes" id="UP001458880">
    <property type="component" value="Unassembled WGS sequence"/>
</dbReference>
<feature type="chain" id="PRO_5043508759" description="Phenoloxidase-activating factor 2" evidence="7">
    <location>
        <begin position="35"/>
        <end position="1102"/>
    </location>
</feature>
<dbReference type="GO" id="GO:0004252">
    <property type="term" value="F:serine-type endopeptidase activity"/>
    <property type="evidence" value="ECO:0007669"/>
    <property type="project" value="InterPro"/>
</dbReference>
<gene>
    <name evidence="9" type="ORF">QE152_g32056</name>
</gene>
<dbReference type="EMBL" id="JASPKY010000459">
    <property type="protein sequence ID" value="KAK9696200.1"/>
    <property type="molecule type" value="Genomic_DNA"/>
</dbReference>
<keyword evidence="10" id="KW-1185">Reference proteome</keyword>
<comment type="caution">
    <text evidence="9">The sequence shown here is derived from an EMBL/GenBank/DDBJ whole genome shotgun (WGS) entry which is preliminary data.</text>
</comment>
<dbReference type="CDD" id="cd00190">
    <property type="entry name" value="Tryp_SPc"/>
    <property type="match status" value="1"/>
</dbReference>
<feature type="domain" description="Peptidase S1" evidence="8">
    <location>
        <begin position="856"/>
        <end position="1100"/>
    </location>
</feature>
<evidence type="ECO:0000313" key="10">
    <source>
        <dbReference type="Proteomes" id="UP001458880"/>
    </source>
</evidence>
<dbReference type="AlphaFoldDB" id="A0AAW1J0J2"/>
<evidence type="ECO:0000256" key="5">
    <source>
        <dbReference type="ARBA" id="ARBA00076468"/>
    </source>
</evidence>